<dbReference type="SUPFAM" id="SSF52540">
    <property type="entry name" value="P-loop containing nucleoside triphosphate hydrolases"/>
    <property type="match status" value="2"/>
</dbReference>
<evidence type="ECO:0000259" key="4">
    <source>
        <dbReference type="PROSITE" id="PS50893"/>
    </source>
</evidence>
<dbReference type="SMART" id="SM00382">
    <property type="entry name" value="AAA"/>
    <property type="match status" value="2"/>
</dbReference>
<protein>
    <submittedName>
        <fullName evidence="5">ABC transporter ATP-binding protein</fullName>
    </submittedName>
</protein>
<evidence type="ECO:0000256" key="2">
    <source>
        <dbReference type="ARBA" id="ARBA00022741"/>
    </source>
</evidence>
<accession>A0ABT1L7R5</accession>
<dbReference type="Proteomes" id="UP001205890">
    <property type="component" value="Unassembled WGS sequence"/>
</dbReference>
<feature type="domain" description="ABC transporter" evidence="4">
    <location>
        <begin position="274"/>
        <end position="519"/>
    </location>
</feature>
<gene>
    <name evidence="5" type="ORF">NK718_01040</name>
</gene>
<evidence type="ECO:0000256" key="3">
    <source>
        <dbReference type="ARBA" id="ARBA00022840"/>
    </source>
</evidence>
<dbReference type="InterPro" id="IPR003439">
    <property type="entry name" value="ABC_transporter-like_ATP-bd"/>
</dbReference>
<dbReference type="InterPro" id="IPR027417">
    <property type="entry name" value="P-loop_NTPase"/>
</dbReference>
<dbReference type="PANTHER" id="PTHR43790">
    <property type="entry name" value="CARBOHYDRATE TRANSPORT ATP-BINDING PROTEIN MG119-RELATED"/>
    <property type="match status" value="1"/>
</dbReference>
<sequence length="535" mass="55965">MSAARGPQAEARAPARPVLSLRGITKRFGPLIANDDIGFEVAPGEIVALLGENGAGKTTLMNIIFGHYVADEGEVSVAGPDGALAPLPPGSAEAALRAGVGMVHQHFTLAENLTAFENIVLGTESLWRLSYGGGGARARVEAIAASSGLDVDLDAPVSRLSVGEKQRVEILKALYRDARVLILDEPTAVLTPQEADGLAATVRALAARGLAVIFISHKLAEVVALCHRILVLRGGRLVADRAAAGCDRATLADLMVGRSIEVTRTPRRPGGPPVLVLDHASADGERGRGALREASLVVHGGEIVGVAGVSGNGQGALAALVAGLAAPRSGRLEVLGGTIRAADPAAMVRRGVGRIPEDRHREGSIGRMSIAENLMLESVRDGAFQRLGFIRRRAAREHAEEAIAAFDVRCPGPDAPIRLLSGGNMQKVILARALERSPMLILANQPTRGLDVAATADVHRRLIAARDRGAGVLLISEDLDEIFVLADRIAAIHHGRLTPSFATETLDTRAVGLMMAGHDPTTQEPEFETAGGRAP</sequence>
<dbReference type="CDD" id="cd03216">
    <property type="entry name" value="ABC_Carb_Monos_I"/>
    <property type="match status" value="1"/>
</dbReference>
<dbReference type="Gene3D" id="3.40.50.300">
    <property type="entry name" value="P-loop containing nucleotide triphosphate hydrolases"/>
    <property type="match status" value="2"/>
</dbReference>
<dbReference type="RefSeq" id="WP_254737686.1">
    <property type="nucleotide sequence ID" value="NZ_JANCLU010000001.1"/>
</dbReference>
<keyword evidence="3 5" id="KW-0067">ATP-binding</keyword>
<evidence type="ECO:0000256" key="1">
    <source>
        <dbReference type="ARBA" id="ARBA00005417"/>
    </source>
</evidence>
<comment type="caution">
    <text evidence="5">The sequence shown here is derived from an EMBL/GenBank/DDBJ whole genome shotgun (WGS) entry which is preliminary data.</text>
</comment>
<proteinExistence type="inferred from homology"/>
<dbReference type="Pfam" id="PF00005">
    <property type="entry name" value="ABC_tran"/>
    <property type="match status" value="2"/>
</dbReference>
<dbReference type="GO" id="GO:0005524">
    <property type="term" value="F:ATP binding"/>
    <property type="evidence" value="ECO:0007669"/>
    <property type="project" value="UniProtKB-KW"/>
</dbReference>
<keyword evidence="6" id="KW-1185">Reference proteome</keyword>
<reference evidence="5 6" key="1">
    <citation type="submission" date="2022-07" db="EMBL/GenBank/DDBJ databases">
        <authorList>
            <person name="Li W.-J."/>
            <person name="Deng Q.-Q."/>
        </authorList>
    </citation>
    <scope>NUCLEOTIDE SEQUENCE [LARGE SCALE GENOMIC DNA]</scope>
    <source>
        <strain evidence="5 6">SYSU M60028</strain>
    </source>
</reference>
<dbReference type="CDD" id="cd03215">
    <property type="entry name" value="ABC_Carb_Monos_II"/>
    <property type="match status" value="1"/>
</dbReference>
<dbReference type="InterPro" id="IPR050107">
    <property type="entry name" value="ABC_carbohydrate_import_ATPase"/>
</dbReference>
<keyword evidence="2" id="KW-0547">Nucleotide-binding</keyword>
<organism evidence="5 6">
    <name type="scientific">Alsobacter ponti</name>
    <dbReference type="NCBI Taxonomy" id="2962936"/>
    <lineage>
        <taxon>Bacteria</taxon>
        <taxon>Pseudomonadati</taxon>
        <taxon>Pseudomonadota</taxon>
        <taxon>Alphaproteobacteria</taxon>
        <taxon>Hyphomicrobiales</taxon>
        <taxon>Alsobacteraceae</taxon>
        <taxon>Alsobacter</taxon>
    </lineage>
</organism>
<evidence type="ECO:0000313" key="5">
    <source>
        <dbReference type="EMBL" id="MCP8937091.1"/>
    </source>
</evidence>
<dbReference type="InterPro" id="IPR017871">
    <property type="entry name" value="ABC_transporter-like_CS"/>
</dbReference>
<dbReference type="PROSITE" id="PS00211">
    <property type="entry name" value="ABC_TRANSPORTER_1"/>
    <property type="match status" value="2"/>
</dbReference>
<dbReference type="PROSITE" id="PS50893">
    <property type="entry name" value="ABC_TRANSPORTER_2"/>
    <property type="match status" value="2"/>
</dbReference>
<evidence type="ECO:0000313" key="6">
    <source>
        <dbReference type="Proteomes" id="UP001205890"/>
    </source>
</evidence>
<dbReference type="EMBL" id="JANCLU010000001">
    <property type="protein sequence ID" value="MCP8937091.1"/>
    <property type="molecule type" value="Genomic_DNA"/>
</dbReference>
<feature type="domain" description="ABC transporter" evidence="4">
    <location>
        <begin position="19"/>
        <end position="259"/>
    </location>
</feature>
<dbReference type="InterPro" id="IPR003593">
    <property type="entry name" value="AAA+_ATPase"/>
</dbReference>
<comment type="similarity">
    <text evidence="1">Belongs to the ABC transporter superfamily.</text>
</comment>
<dbReference type="PANTHER" id="PTHR43790:SF4">
    <property type="entry name" value="GUANOSINE IMPORT ATP-BINDING PROTEIN NUPO"/>
    <property type="match status" value="1"/>
</dbReference>
<name>A0ABT1L7R5_9HYPH</name>